<evidence type="ECO:0000313" key="2">
    <source>
        <dbReference type="Proteomes" id="UP000326396"/>
    </source>
</evidence>
<accession>A0A5N6NB98</accession>
<sequence length="119" mass="14031">MRFEDATTENNKIEAVKYDDYEDGIDTKSNYDASQLCKIVSNIKKLRYLEVQTRDPTNVEVEGPAFLSNELRYIRWDEYPARSLFPDGFQPLKLVVLKLNGRFQEEVWKGCKVIRYKNN</sequence>
<proteinExistence type="predicted"/>
<evidence type="ECO:0008006" key="3">
    <source>
        <dbReference type="Google" id="ProtNLM"/>
    </source>
</evidence>
<name>A0A5N6NB98_9ASTR</name>
<reference evidence="1 2" key="1">
    <citation type="submission" date="2019-05" db="EMBL/GenBank/DDBJ databases">
        <title>Mikania micrantha, genome provides insights into the molecular mechanism of rapid growth.</title>
        <authorList>
            <person name="Liu B."/>
        </authorList>
    </citation>
    <scope>NUCLEOTIDE SEQUENCE [LARGE SCALE GENOMIC DNA]</scope>
    <source>
        <strain evidence="1">NLD-2019</strain>
        <tissue evidence="1">Leaf</tissue>
    </source>
</reference>
<comment type="caution">
    <text evidence="1">The sequence shown here is derived from an EMBL/GenBank/DDBJ whole genome shotgun (WGS) entry which is preliminary data.</text>
</comment>
<gene>
    <name evidence="1" type="ORF">E3N88_22727</name>
</gene>
<dbReference type="OrthoDB" id="819151at2759"/>
<keyword evidence="2" id="KW-1185">Reference proteome</keyword>
<organism evidence="1 2">
    <name type="scientific">Mikania micrantha</name>
    <name type="common">bitter vine</name>
    <dbReference type="NCBI Taxonomy" id="192012"/>
    <lineage>
        <taxon>Eukaryota</taxon>
        <taxon>Viridiplantae</taxon>
        <taxon>Streptophyta</taxon>
        <taxon>Embryophyta</taxon>
        <taxon>Tracheophyta</taxon>
        <taxon>Spermatophyta</taxon>
        <taxon>Magnoliopsida</taxon>
        <taxon>eudicotyledons</taxon>
        <taxon>Gunneridae</taxon>
        <taxon>Pentapetalae</taxon>
        <taxon>asterids</taxon>
        <taxon>campanulids</taxon>
        <taxon>Asterales</taxon>
        <taxon>Asteraceae</taxon>
        <taxon>Asteroideae</taxon>
        <taxon>Heliantheae alliance</taxon>
        <taxon>Eupatorieae</taxon>
        <taxon>Mikania</taxon>
    </lineage>
</organism>
<dbReference type="AlphaFoldDB" id="A0A5N6NB98"/>
<protein>
    <recommendedName>
        <fullName evidence="3">FBD domain-containing protein</fullName>
    </recommendedName>
</protein>
<dbReference type="EMBL" id="SZYD01000012">
    <property type="protein sequence ID" value="KAD4585126.1"/>
    <property type="molecule type" value="Genomic_DNA"/>
</dbReference>
<dbReference type="Proteomes" id="UP000326396">
    <property type="component" value="Linkage Group LG2"/>
</dbReference>
<evidence type="ECO:0000313" key="1">
    <source>
        <dbReference type="EMBL" id="KAD4585126.1"/>
    </source>
</evidence>